<dbReference type="PANTHER" id="PTHR35020">
    <property type="entry name" value="N-ACETYLGLUCOSAMINE-INDUCED PROTEIN 1"/>
    <property type="match status" value="1"/>
</dbReference>
<sequence>MTKPSPPPPQPLQLHPVELKLYPSRSPAFTDTVPLPPPANPPTWAHIQKVICSGNLDDLYRDPACESAYRAWSGPVKKEWGSLERFIRVVRLEWDDPVLAAAANQQNGASATPAQNGVTSNDSSGSSSVKNGFFEDLEDEWKVKMIPNHWPYNMPPGCKHWCVWSRRPITHISQLPVSTSPTATAFSSSSSSTSPHSTANGRVAPASPPTPSDTDGFAATSAARADSSQLSPTAPVPWPFPHMTRAEQEQLYAAVSRDGIRALIPPGSFTERGLTPAPVTGEYVLDFFRSNPQLAAPDQILLSNNNNDSQSGALDTMVGGEQVVAEAPLEARAIQAANATMAYFSQHCVQCVLRMFPPEQGWDCILFCNPPHLRTVPGLDHWHIMSLDPAVAAQLQAQEAA</sequence>
<feature type="compositionally biased region" description="Low complexity" evidence="1">
    <location>
        <begin position="179"/>
        <end position="199"/>
    </location>
</feature>
<dbReference type="GO" id="GO:0006044">
    <property type="term" value="P:N-acetylglucosamine metabolic process"/>
    <property type="evidence" value="ECO:0007669"/>
    <property type="project" value="TreeGrafter"/>
</dbReference>
<reference evidence="2" key="1">
    <citation type="journal article" date="2023" name="PhytoFront">
        <title>Draft Genome Resources of Seven Strains of Tilletia horrida, Causal Agent of Kernel Smut of Rice.</title>
        <authorList>
            <person name="Khanal S."/>
            <person name="Antony Babu S."/>
            <person name="Zhou X.G."/>
        </authorList>
    </citation>
    <scope>NUCLEOTIDE SEQUENCE</scope>
    <source>
        <strain evidence="2">TX6</strain>
    </source>
</reference>
<dbReference type="AlphaFoldDB" id="A0AAN6JP18"/>
<dbReference type="GO" id="GO:0005737">
    <property type="term" value="C:cytoplasm"/>
    <property type="evidence" value="ECO:0007669"/>
    <property type="project" value="TreeGrafter"/>
</dbReference>
<protein>
    <submittedName>
        <fullName evidence="2">Uncharacterized protein</fullName>
    </submittedName>
</protein>
<dbReference type="InterPro" id="IPR022036">
    <property type="entry name" value="DUF3605"/>
</dbReference>
<evidence type="ECO:0000313" key="3">
    <source>
        <dbReference type="Proteomes" id="UP001176517"/>
    </source>
</evidence>
<feature type="region of interest" description="Disordered" evidence="1">
    <location>
        <begin position="105"/>
        <end position="131"/>
    </location>
</feature>
<dbReference type="Pfam" id="PF12239">
    <property type="entry name" value="DUF3605"/>
    <property type="match status" value="1"/>
</dbReference>
<comment type="caution">
    <text evidence="2">The sequence shown here is derived from an EMBL/GenBank/DDBJ whole genome shotgun (WGS) entry which is preliminary data.</text>
</comment>
<keyword evidence="3" id="KW-1185">Reference proteome</keyword>
<organism evidence="2 3">
    <name type="scientific">Tilletia horrida</name>
    <dbReference type="NCBI Taxonomy" id="155126"/>
    <lineage>
        <taxon>Eukaryota</taxon>
        <taxon>Fungi</taxon>
        <taxon>Dikarya</taxon>
        <taxon>Basidiomycota</taxon>
        <taxon>Ustilaginomycotina</taxon>
        <taxon>Exobasidiomycetes</taxon>
        <taxon>Tilletiales</taxon>
        <taxon>Tilletiaceae</taxon>
        <taxon>Tilletia</taxon>
    </lineage>
</organism>
<name>A0AAN6JP18_9BASI</name>
<accession>A0AAN6JP18</accession>
<feature type="region of interest" description="Disordered" evidence="1">
    <location>
        <begin position="179"/>
        <end position="241"/>
    </location>
</feature>
<dbReference type="EMBL" id="JAPDMZ010000568">
    <property type="protein sequence ID" value="KAK0542277.1"/>
    <property type="molecule type" value="Genomic_DNA"/>
</dbReference>
<evidence type="ECO:0000256" key="1">
    <source>
        <dbReference type="SAM" id="MobiDB-lite"/>
    </source>
</evidence>
<evidence type="ECO:0000313" key="2">
    <source>
        <dbReference type="EMBL" id="KAK0542277.1"/>
    </source>
</evidence>
<proteinExistence type="predicted"/>
<dbReference type="Proteomes" id="UP001176517">
    <property type="component" value="Unassembled WGS sequence"/>
</dbReference>
<dbReference type="PANTHER" id="PTHR35020:SF2">
    <property type="entry name" value="N-ACETYLGLUCOSAMINE-INDUCED PROTEIN 1"/>
    <property type="match status" value="1"/>
</dbReference>
<gene>
    <name evidence="2" type="ORF">OC846_006784</name>
</gene>